<dbReference type="GO" id="GO:0003723">
    <property type="term" value="F:RNA binding"/>
    <property type="evidence" value="ECO:0007669"/>
    <property type="project" value="UniProtKB-KW"/>
</dbReference>
<evidence type="ECO:0000256" key="1">
    <source>
        <dbReference type="ARBA" id="ARBA00000073"/>
    </source>
</evidence>
<dbReference type="CDD" id="cd00165">
    <property type="entry name" value="S4"/>
    <property type="match status" value="1"/>
</dbReference>
<organism evidence="8 9">
    <name type="scientific">Clostridium collagenovorans DSM 3089</name>
    <dbReference type="NCBI Taxonomy" id="1121306"/>
    <lineage>
        <taxon>Bacteria</taxon>
        <taxon>Bacillati</taxon>
        <taxon>Bacillota</taxon>
        <taxon>Clostridia</taxon>
        <taxon>Eubacteriales</taxon>
        <taxon>Clostridiaceae</taxon>
        <taxon>Clostridium</taxon>
    </lineage>
</organism>
<dbReference type="Pfam" id="PF00849">
    <property type="entry name" value="PseudoU_synth_2"/>
    <property type="match status" value="1"/>
</dbReference>
<reference evidence="8 9" key="1">
    <citation type="submission" date="2016-11" db="EMBL/GenBank/DDBJ databases">
        <authorList>
            <person name="Jaros S."/>
            <person name="Januszkiewicz K."/>
            <person name="Wedrychowicz H."/>
        </authorList>
    </citation>
    <scope>NUCLEOTIDE SEQUENCE [LARGE SCALE GENOMIC DNA]</scope>
    <source>
        <strain evidence="8 9">DSM 3089</strain>
    </source>
</reference>
<dbReference type="GO" id="GO:0000455">
    <property type="term" value="P:enzyme-directed rRNA pseudouridine synthesis"/>
    <property type="evidence" value="ECO:0007669"/>
    <property type="project" value="TreeGrafter"/>
</dbReference>
<comment type="similarity">
    <text evidence="2 6">Belongs to the pseudouridine synthase RluA family.</text>
</comment>
<dbReference type="PROSITE" id="PS50889">
    <property type="entry name" value="S4"/>
    <property type="match status" value="1"/>
</dbReference>
<dbReference type="AlphaFoldDB" id="A0A1M5XRR6"/>
<proteinExistence type="inferred from homology"/>
<gene>
    <name evidence="8" type="ORF">SAMN02745196_02411</name>
</gene>
<dbReference type="GO" id="GO:0009982">
    <property type="term" value="F:pseudouridine synthase activity"/>
    <property type="evidence" value="ECO:0007669"/>
    <property type="project" value="InterPro"/>
</dbReference>
<dbReference type="PANTHER" id="PTHR21600:SF44">
    <property type="entry name" value="RIBOSOMAL LARGE SUBUNIT PSEUDOURIDINE SYNTHASE D"/>
    <property type="match status" value="1"/>
</dbReference>
<dbReference type="EMBL" id="FQXP01000009">
    <property type="protein sequence ID" value="SHI02362.1"/>
    <property type="molecule type" value="Genomic_DNA"/>
</dbReference>
<keyword evidence="5" id="KW-0694">RNA-binding</keyword>
<dbReference type="EC" id="5.4.99.-" evidence="6"/>
<dbReference type="NCBIfam" id="TIGR00005">
    <property type="entry name" value="rluA_subfam"/>
    <property type="match status" value="1"/>
</dbReference>
<accession>A0A1M5XRR6</accession>
<comment type="function">
    <text evidence="6">Responsible for synthesis of pseudouridine from uracil.</text>
</comment>
<dbReference type="CDD" id="cd02869">
    <property type="entry name" value="PseudoU_synth_RluA_like"/>
    <property type="match status" value="1"/>
</dbReference>
<dbReference type="InterPro" id="IPR006225">
    <property type="entry name" value="PsdUridine_synth_RluC/D"/>
</dbReference>
<comment type="catalytic activity">
    <reaction evidence="1 6">
        <text>a uridine in RNA = a pseudouridine in RNA</text>
        <dbReference type="Rhea" id="RHEA:48348"/>
        <dbReference type="Rhea" id="RHEA-COMP:12068"/>
        <dbReference type="Rhea" id="RHEA-COMP:12069"/>
        <dbReference type="ChEBI" id="CHEBI:65314"/>
        <dbReference type="ChEBI" id="CHEBI:65315"/>
    </reaction>
</comment>
<dbReference type="FunFam" id="3.30.2350.10:FF:000005">
    <property type="entry name" value="Pseudouridine synthase"/>
    <property type="match status" value="1"/>
</dbReference>
<protein>
    <recommendedName>
        <fullName evidence="6">Pseudouridine synthase</fullName>
        <ecNumber evidence="6">5.4.99.-</ecNumber>
    </recommendedName>
</protein>
<evidence type="ECO:0000259" key="7">
    <source>
        <dbReference type="Pfam" id="PF00849"/>
    </source>
</evidence>
<evidence type="ECO:0000256" key="5">
    <source>
        <dbReference type="PROSITE-ProRule" id="PRU00182"/>
    </source>
</evidence>
<dbReference type="SUPFAM" id="SSF55174">
    <property type="entry name" value="Alpha-L RNA-binding motif"/>
    <property type="match status" value="1"/>
</dbReference>
<dbReference type="SUPFAM" id="SSF55120">
    <property type="entry name" value="Pseudouridine synthase"/>
    <property type="match status" value="1"/>
</dbReference>
<dbReference type="GO" id="GO:0140098">
    <property type="term" value="F:catalytic activity, acting on RNA"/>
    <property type="evidence" value="ECO:0007669"/>
    <property type="project" value="UniProtKB-ARBA"/>
</dbReference>
<evidence type="ECO:0000256" key="6">
    <source>
        <dbReference type="RuleBase" id="RU362028"/>
    </source>
</evidence>
<keyword evidence="9" id="KW-1185">Reference proteome</keyword>
<evidence type="ECO:0000256" key="4">
    <source>
        <dbReference type="PIRSR" id="PIRSR606225-1"/>
    </source>
</evidence>
<dbReference type="Proteomes" id="UP000184526">
    <property type="component" value="Unassembled WGS sequence"/>
</dbReference>
<keyword evidence="3 6" id="KW-0413">Isomerase</keyword>
<name>A0A1M5XRR6_9CLOT</name>
<dbReference type="OrthoDB" id="9807829at2"/>
<sequence>MENNLLYRVKEQYDNLKLRDYLKHYENLSSRMIKSAGIQKRIKVNGKVEKLNYIVKLGDEISFNITKEESQNIMPEPMELDIVFEDMDLIVVNKSPNMVVHPTKSHPYGTLANGLMYHFKETNQNCIVRLVSRLDMDTSGLIMIGKNQHAHMVLSRDMQENKVVKEYLAIIHGNLENKSGTIDLPIGRRTEDSIKREVLEEGQRSITHYEVLESYPKGDLVRLRLETGRTHQIRVHLSHLGHPIFGDVLYGEEEKELIDRQALHAYRLEILHPKTREKLELQCDLPEDMKNLIENYLK</sequence>
<dbReference type="InterPro" id="IPR050188">
    <property type="entry name" value="RluA_PseudoU_synthase"/>
</dbReference>
<dbReference type="RefSeq" id="WP_072832261.1">
    <property type="nucleotide sequence ID" value="NZ_FQXP01000009.1"/>
</dbReference>
<evidence type="ECO:0000313" key="9">
    <source>
        <dbReference type="Proteomes" id="UP000184526"/>
    </source>
</evidence>
<evidence type="ECO:0000313" key="8">
    <source>
        <dbReference type="EMBL" id="SHI02362.1"/>
    </source>
</evidence>
<feature type="active site" evidence="4">
    <location>
        <position position="135"/>
    </location>
</feature>
<dbReference type="Gene3D" id="3.30.2350.10">
    <property type="entry name" value="Pseudouridine synthase"/>
    <property type="match status" value="1"/>
</dbReference>
<evidence type="ECO:0000256" key="3">
    <source>
        <dbReference type="ARBA" id="ARBA00023235"/>
    </source>
</evidence>
<dbReference type="STRING" id="1121306.SAMN02745196_02411"/>
<dbReference type="PANTHER" id="PTHR21600">
    <property type="entry name" value="MITOCHONDRIAL RNA PSEUDOURIDINE SYNTHASE"/>
    <property type="match status" value="1"/>
</dbReference>
<evidence type="ECO:0000256" key="2">
    <source>
        <dbReference type="ARBA" id="ARBA00010876"/>
    </source>
</evidence>
<dbReference type="InterPro" id="IPR020103">
    <property type="entry name" value="PsdUridine_synth_cat_dom_sf"/>
</dbReference>
<feature type="domain" description="Pseudouridine synthase RsuA/RluA-like" evidence="7">
    <location>
        <begin position="88"/>
        <end position="239"/>
    </location>
</feature>
<dbReference type="InterPro" id="IPR006145">
    <property type="entry name" value="PsdUridine_synth_RsuA/RluA"/>
</dbReference>